<dbReference type="Gene3D" id="2.120.10.30">
    <property type="entry name" value="TolB, C-terminal domain"/>
    <property type="match status" value="1"/>
</dbReference>
<feature type="signal peptide" evidence="2">
    <location>
        <begin position="1"/>
        <end position="22"/>
    </location>
</feature>
<dbReference type="InterPro" id="IPR011042">
    <property type="entry name" value="6-blade_b-propeller_TolB-like"/>
</dbReference>
<dbReference type="Pfam" id="PF00326">
    <property type="entry name" value="Peptidase_S9"/>
    <property type="match status" value="1"/>
</dbReference>
<evidence type="ECO:0000259" key="3">
    <source>
        <dbReference type="Pfam" id="PF00326"/>
    </source>
</evidence>
<dbReference type="Gene3D" id="3.40.50.1820">
    <property type="entry name" value="alpha/beta hydrolase"/>
    <property type="match status" value="1"/>
</dbReference>
<dbReference type="InterPro" id="IPR001375">
    <property type="entry name" value="Peptidase_S9_cat"/>
</dbReference>
<gene>
    <name evidence="4" type="ORF">MTR65_04250</name>
</gene>
<comment type="caution">
    <text evidence="4">The sequence shown here is derived from an EMBL/GenBank/DDBJ whole genome shotgun (WGS) entry which is preliminary data.</text>
</comment>
<evidence type="ECO:0000256" key="2">
    <source>
        <dbReference type="SAM" id="SignalP"/>
    </source>
</evidence>
<dbReference type="SUPFAM" id="SSF53474">
    <property type="entry name" value="alpha/beta-Hydrolases"/>
    <property type="match status" value="1"/>
</dbReference>
<keyword evidence="2" id="KW-0732">Signal</keyword>
<name>A0ABT0A9M8_9SPHN</name>
<organism evidence="4 5">
    <name type="scientific">Novosphingobium mangrovi</name>
    <name type="common">ex Hu et al. 2023</name>
    <dbReference type="NCBI Taxonomy" id="2930094"/>
    <lineage>
        <taxon>Bacteria</taxon>
        <taxon>Pseudomonadati</taxon>
        <taxon>Pseudomonadota</taxon>
        <taxon>Alphaproteobacteria</taxon>
        <taxon>Sphingomonadales</taxon>
        <taxon>Sphingomonadaceae</taxon>
        <taxon>Novosphingobium</taxon>
    </lineage>
</organism>
<dbReference type="InterPro" id="IPR015943">
    <property type="entry name" value="WD40/YVTN_repeat-like_dom_sf"/>
</dbReference>
<dbReference type="EMBL" id="JALHAT010000003">
    <property type="protein sequence ID" value="MCJ1959887.1"/>
    <property type="molecule type" value="Genomic_DNA"/>
</dbReference>
<dbReference type="PANTHER" id="PTHR42776:SF27">
    <property type="entry name" value="DIPEPTIDYL PEPTIDASE FAMILY MEMBER 6"/>
    <property type="match status" value="1"/>
</dbReference>
<accession>A0ABT0A9M8</accession>
<dbReference type="PANTHER" id="PTHR42776">
    <property type="entry name" value="SERINE PEPTIDASE S9 FAMILY MEMBER"/>
    <property type="match status" value="1"/>
</dbReference>
<dbReference type="SUPFAM" id="SSF82171">
    <property type="entry name" value="DPP6 N-terminal domain-like"/>
    <property type="match status" value="1"/>
</dbReference>
<evidence type="ECO:0000313" key="4">
    <source>
        <dbReference type="EMBL" id="MCJ1959887.1"/>
    </source>
</evidence>
<keyword evidence="1" id="KW-0378">Hydrolase</keyword>
<proteinExistence type="predicted"/>
<keyword evidence="5" id="KW-1185">Reference proteome</keyword>
<evidence type="ECO:0000256" key="1">
    <source>
        <dbReference type="ARBA" id="ARBA00022801"/>
    </source>
</evidence>
<feature type="chain" id="PRO_5047017747" evidence="2">
    <location>
        <begin position="23"/>
        <end position="690"/>
    </location>
</feature>
<dbReference type="Proteomes" id="UP001162802">
    <property type="component" value="Unassembled WGS sequence"/>
</dbReference>
<dbReference type="InterPro" id="IPR029058">
    <property type="entry name" value="AB_hydrolase_fold"/>
</dbReference>
<dbReference type="Gene3D" id="2.130.10.10">
    <property type="entry name" value="YVTN repeat-like/Quinoprotein amine dehydrogenase"/>
    <property type="match status" value="1"/>
</dbReference>
<reference evidence="4" key="1">
    <citation type="submission" date="2022-03" db="EMBL/GenBank/DDBJ databases">
        <title>Identification of a novel bacterium isolated from mangrove sediments.</title>
        <authorList>
            <person name="Pan X."/>
        </authorList>
    </citation>
    <scope>NUCLEOTIDE SEQUENCE</scope>
    <source>
        <strain evidence="4">B2637</strain>
    </source>
</reference>
<sequence length="690" mass="74398">MHYMIRSVLAAVLAMGPAVAFAAPSEPSEQTSKAEQGGPISPKDIVGLKDMREITMSPDGQSILYTVTDQIATAGSQRQSIWLVPTDGRRPARLLAGAKGVSTAPQWAPHGQRVAFLSDRANPLIEDENTEFRFTTEVEGARAGKGEAKGTTQAWMMSVDGGEAIPLTALRSSVTKLAFAPDGRRLAFLAADPETPEEQADAEAGRDEVVYGEPGHFTRLWILDLETGDARRVSPEGLNISELAWSPDGSHIAVSTADNTDINTFFYGTGVALLDPQSGKLGETLIAHSRGPISWSPDGSKLLSSVVHGDNPIGSAVRVHDLTRGETLKLGDPYPGLFTHFSWAPDSRSILATTFEATRSKVVQIKLDGHINTLAQLDGEAHDLAFDAGSQRIAVALSSPERPSDIWTLTPSGEATAITRINPQVADWTIGDVREVSWTSTVDGRTIYGVLVTPPGYDGKAALPTVVQIHGGPEWAWWSGWLGSWHEWAQMLATHGYAVLLPNIRGSDGQGTEFARAVGSDWGGADYQDMMDGIDKLVADGTSDPERLGIGGWSYGGFMSAWSVTQTDRFKAAVIGAAPVDMAVLARTTDIPDFSAAYFGEAQEHLADLDAVSSVRLLDKVETPVLLLHGKADTRVPPDMSLQYYTGLTRLNKPVELVYYPGEGHSIQQRAHQIDVQERTLDFFETHLKP</sequence>
<protein>
    <submittedName>
        <fullName evidence="4">S9 family peptidase</fullName>
    </submittedName>
</protein>
<evidence type="ECO:0000313" key="5">
    <source>
        <dbReference type="Proteomes" id="UP001162802"/>
    </source>
</evidence>
<feature type="domain" description="Peptidase S9 prolyl oligopeptidase catalytic" evidence="3">
    <location>
        <begin position="489"/>
        <end position="689"/>
    </location>
</feature>